<geneLocation type="mitochondrion" evidence="10"/>
<dbReference type="PANTHER" id="PTHR11058">
    <property type="entry name" value="NADH-UBIQUINONE OXIDOREDUCTASE CHAIN 3"/>
    <property type="match status" value="1"/>
</dbReference>
<keyword evidence="9" id="KW-0520">NAD</keyword>
<dbReference type="EC" id="7.1.1.2" evidence="9"/>
<dbReference type="Gene3D" id="1.20.58.1610">
    <property type="entry name" value="NADH:ubiquinone/plastoquinone oxidoreductase, chain 3"/>
    <property type="match status" value="1"/>
</dbReference>
<evidence type="ECO:0000256" key="1">
    <source>
        <dbReference type="ARBA" id="ARBA00004370"/>
    </source>
</evidence>
<proteinExistence type="inferred from homology"/>
<comment type="function">
    <text evidence="9">Core subunit of the mitochondrial membrane respiratory chain NADH dehydrogenase (Complex I) which catalyzes electron transfer from NADH through the respiratory chain, using ubiquinone as an electron acceptor. Essential for the catalytic activity of complex I.</text>
</comment>
<dbReference type="GO" id="GO:0030964">
    <property type="term" value="C:NADH dehydrogenase complex"/>
    <property type="evidence" value="ECO:0007669"/>
    <property type="project" value="TreeGrafter"/>
</dbReference>
<feature type="transmembrane region" description="Helical" evidence="9">
    <location>
        <begin position="62"/>
        <end position="86"/>
    </location>
</feature>
<evidence type="ECO:0000256" key="2">
    <source>
        <dbReference type="ARBA" id="ARBA00008472"/>
    </source>
</evidence>
<keyword evidence="5 9" id="KW-0812">Transmembrane</keyword>
<name>A0A7D6W3V1_DREPO</name>
<comment type="catalytic activity">
    <reaction evidence="8 9">
        <text>a ubiquinone + NADH + 5 H(+)(in) = a ubiquinol + NAD(+) + 4 H(+)(out)</text>
        <dbReference type="Rhea" id="RHEA:29091"/>
        <dbReference type="Rhea" id="RHEA-COMP:9565"/>
        <dbReference type="Rhea" id="RHEA-COMP:9566"/>
        <dbReference type="ChEBI" id="CHEBI:15378"/>
        <dbReference type="ChEBI" id="CHEBI:16389"/>
        <dbReference type="ChEBI" id="CHEBI:17976"/>
        <dbReference type="ChEBI" id="CHEBI:57540"/>
        <dbReference type="ChEBI" id="CHEBI:57945"/>
        <dbReference type="EC" id="7.1.1.2"/>
    </reaction>
</comment>
<keyword evidence="6 9" id="KW-1133">Transmembrane helix</keyword>
<evidence type="ECO:0000256" key="8">
    <source>
        <dbReference type="ARBA" id="ARBA00049551"/>
    </source>
</evidence>
<comment type="subcellular location">
    <subcellularLocation>
        <location evidence="1">Membrane</location>
    </subcellularLocation>
    <subcellularLocation>
        <location evidence="9">Mitochondrion membrane</location>
        <topology evidence="9">Multi-pass membrane protein</topology>
    </subcellularLocation>
</comment>
<reference evidence="10" key="1">
    <citation type="submission" date="2020-05" db="EMBL/GenBank/DDBJ databases">
        <title>DNAmark Project.</title>
        <authorList>
            <person name="Leerhoei F."/>
        </authorList>
    </citation>
    <scope>NUCLEOTIDE SEQUENCE</scope>
    <source>
        <strain evidence="10">DM1270</strain>
    </source>
</reference>
<organism evidence="10">
    <name type="scientific">Dreissena polymorpha</name>
    <name type="common">Zebra mussel</name>
    <name type="synonym">Mytilus polymorpha</name>
    <dbReference type="NCBI Taxonomy" id="45954"/>
    <lineage>
        <taxon>Eukaryota</taxon>
        <taxon>Metazoa</taxon>
        <taxon>Spiralia</taxon>
        <taxon>Lophotrochozoa</taxon>
        <taxon>Mollusca</taxon>
        <taxon>Bivalvia</taxon>
        <taxon>Autobranchia</taxon>
        <taxon>Heteroconchia</taxon>
        <taxon>Euheterodonta</taxon>
        <taxon>Imparidentia</taxon>
        <taxon>Neoheterodontei</taxon>
        <taxon>Myida</taxon>
        <taxon>Dreissenoidea</taxon>
        <taxon>Dreissenidae</taxon>
        <taxon>Dreissena</taxon>
    </lineage>
</organism>
<keyword evidence="9" id="KW-1278">Translocase</keyword>
<sequence length="122" mass="14059">MELMSVVFFIVFLLSFCGLLGTLGIYISKKSRLVMSKKTSFECGFDQMSIPRISFSLHFYHFGLLFLIFDVELLLLTPFILGLIYFQGLGSSAEILVWVIFFLILILGLVHEYREGTLEWKT</sequence>
<evidence type="ECO:0000256" key="6">
    <source>
        <dbReference type="ARBA" id="ARBA00022989"/>
    </source>
</evidence>
<dbReference type="GO" id="GO:0031966">
    <property type="term" value="C:mitochondrial membrane"/>
    <property type="evidence" value="ECO:0007669"/>
    <property type="project" value="UniProtKB-SubCell"/>
</dbReference>
<accession>A0A7D6W3V1</accession>
<evidence type="ECO:0000256" key="7">
    <source>
        <dbReference type="ARBA" id="ARBA00023136"/>
    </source>
</evidence>
<dbReference type="InterPro" id="IPR038430">
    <property type="entry name" value="NDAH_ubi_oxred_su3_sf"/>
</dbReference>
<keyword evidence="7 9" id="KW-0472">Membrane</keyword>
<dbReference type="InterPro" id="IPR000440">
    <property type="entry name" value="NADH_UbQ/plastoQ_OxRdtase_su3"/>
</dbReference>
<keyword evidence="9" id="KW-0249">Electron transport</keyword>
<evidence type="ECO:0000313" key="10">
    <source>
        <dbReference type="EMBL" id="QLY89536.1"/>
    </source>
</evidence>
<evidence type="ECO:0000256" key="3">
    <source>
        <dbReference type="ARBA" id="ARBA00021007"/>
    </source>
</evidence>
<keyword evidence="4 9" id="KW-0813">Transport</keyword>
<feature type="transmembrane region" description="Helical" evidence="9">
    <location>
        <begin position="6"/>
        <end position="28"/>
    </location>
</feature>
<keyword evidence="9" id="KW-0679">Respiratory chain</keyword>
<keyword evidence="9 10" id="KW-0496">Mitochondrion</keyword>
<comment type="similarity">
    <text evidence="2 9">Belongs to the complex I subunit 3 family.</text>
</comment>
<evidence type="ECO:0000256" key="4">
    <source>
        <dbReference type="ARBA" id="ARBA00022448"/>
    </source>
</evidence>
<protein>
    <recommendedName>
        <fullName evidence="3 9">NADH-ubiquinone oxidoreductase chain 3</fullName>
        <ecNumber evidence="9">7.1.1.2</ecNumber>
    </recommendedName>
</protein>
<dbReference type="GO" id="GO:0008137">
    <property type="term" value="F:NADH dehydrogenase (ubiquinone) activity"/>
    <property type="evidence" value="ECO:0007669"/>
    <property type="project" value="UniProtKB-UniRule"/>
</dbReference>
<feature type="transmembrane region" description="Helical" evidence="9">
    <location>
        <begin position="92"/>
        <end position="110"/>
    </location>
</feature>
<evidence type="ECO:0000256" key="9">
    <source>
        <dbReference type="RuleBase" id="RU003640"/>
    </source>
</evidence>
<dbReference type="PANTHER" id="PTHR11058:SF9">
    <property type="entry name" value="NADH-UBIQUINONE OXIDOREDUCTASE CHAIN 3"/>
    <property type="match status" value="1"/>
</dbReference>
<keyword evidence="9" id="KW-0830">Ubiquinone</keyword>
<gene>
    <name evidence="10" type="primary">ND3</name>
</gene>
<dbReference type="EMBL" id="MT483676">
    <property type="protein sequence ID" value="QLY89536.1"/>
    <property type="molecule type" value="Genomic_DNA"/>
</dbReference>
<dbReference type="Pfam" id="PF00507">
    <property type="entry name" value="Oxidored_q4"/>
    <property type="match status" value="1"/>
</dbReference>
<evidence type="ECO:0000256" key="5">
    <source>
        <dbReference type="ARBA" id="ARBA00022692"/>
    </source>
</evidence>
<dbReference type="AlphaFoldDB" id="A0A7D6W3V1"/>